<reference evidence="2" key="1">
    <citation type="submission" date="2020-10" db="EMBL/GenBank/DDBJ databases">
        <authorList>
            <person name="Gilroy R."/>
        </authorList>
    </citation>
    <scope>NUCLEOTIDE SEQUENCE</scope>
    <source>
        <strain evidence="2">B1-20833</strain>
    </source>
</reference>
<sequence length="199" mass="21675">MRRFIIFIALLLSVCMTAGAQDKTTSKQRIDQWKDYMKEFQQRQEPVREAARILDTLQWNQAGNSVAKRSFVIEADAVTFRNGARVLVNSMTNFIAVDGDRGVVQISPSNFAFGPNGVGGITVDGTVSNYTVTTDRKGALHISMNITGAVINATVDISIYPGTGNAYATVSPNFNSQNVRLEGTVVPYSSSRIVEGMSI</sequence>
<gene>
    <name evidence="2" type="ORF">IAC06_01075</name>
</gene>
<organism evidence="2 3">
    <name type="scientific">Candidatus Cryptobacteroides intestinavium</name>
    <dbReference type="NCBI Taxonomy" id="2840766"/>
    <lineage>
        <taxon>Bacteria</taxon>
        <taxon>Pseudomonadati</taxon>
        <taxon>Bacteroidota</taxon>
        <taxon>Bacteroidia</taxon>
        <taxon>Bacteroidales</taxon>
        <taxon>Candidatus Cryptobacteroides</taxon>
    </lineage>
</organism>
<proteinExistence type="predicted"/>
<feature type="chain" id="PRO_5039568521" evidence="1">
    <location>
        <begin position="21"/>
        <end position="199"/>
    </location>
</feature>
<dbReference type="EMBL" id="JADIMI010000011">
    <property type="protein sequence ID" value="MBO8451463.1"/>
    <property type="molecule type" value="Genomic_DNA"/>
</dbReference>
<dbReference type="Pfam" id="PF14059">
    <property type="entry name" value="DUF4251"/>
    <property type="match status" value="1"/>
</dbReference>
<dbReference type="InterPro" id="IPR025347">
    <property type="entry name" value="DUF4251"/>
</dbReference>
<evidence type="ECO:0000256" key="1">
    <source>
        <dbReference type="SAM" id="SignalP"/>
    </source>
</evidence>
<name>A0A9D9EQY1_9BACT</name>
<evidence type="ECO:0000313" key="3">
    <source>
        <dbReference type="Proteomes" id="UP000823661"/>
    </source>
</evidence>
<protein>
    <submittedName>
        <fullName evidence="2">DUF4251 domain-containing protein</fullName>
    </submittedName>
</protein>
<keyword evidence="1" id="KW-0732">Signal</keyword>
<feature type="signal peptide" evidence="1">
    <location>
        <begin position="1"/>
        <end position="20"/>
    </location>
</feature>
<dbReference type="Gene3D" id="2.40.128.410">
    <property type="match status" value="1"/>
</dbReference>
<reference evidence="2" key="2">
    <citation type="journal article" date="2021" name="PeerJ">
        <title>Extensive microbial diversity within the chicken gut microbiome revealed by metagenomics and culture.</title>
        <authorList>
            <person name="Gilroy R."/>
            <person name="Ravi A."/>
            <person name="Getino M."/>
            <person name="Pursley I."/>
            <person name="Horton D.L."/>
            <person name="Alikhan N.F."/>
            <person name="Baker D."/>
            <person name="Gharbi K."/>
            <person name="Hall N."/>
            <person name="Watson M."/>
            <person name="Adriaenssens E.M."/>
            <person name="Foster-Nyarko E."/>
            <person name="Jarju S."/>
            <person name="Secka A."/>
            <person name="Antonio M."/>
            <person name="Oren A."/>
            <person name="Chaudhuri R.R."/>
            <person name="La Ragione R."/>
            <person name="Hildebrand F."/>
            <person name="Pallen M.J."/>
        </authorList>
    </citation>
    <scope>NUCLEOTIDE SEQUENCE</scope>
    <source>
        <strain evidence="2">B1-20833</strain>
    </source>
</reference>
<comment type="caution">
    <text evidence="2">The sequence shown here is derived from an EMBL/GenBank/DDBJ whole genome shotgun (WGS) entry which is preliminary data.</text>
</comment>
<dbReference type="AlphaFoldDB" id="A0A9D9EQY1"/>
<dbReference type="Proteomes" id="UP000823661">
    <property type="component" value="Unassembled WGS sequence"/>
</dbReference>
<evidence type="ECO:0000313" key="2">
    <source>
        <dbReference type="EMBL" id="MBO8451463.1"/>
    </source>
</evidence>
<accession>A0A9D9EQY1</accession>